<reference evidence="1 2" key="1">
    <citation type="submission" date="2018-03" db="EMBL/GenBank/DDBJ databases">
        <title>Genomic framework for the identification of Micromonospora saelicesensis and Micromonospora noduli.</title>
        <authorList>
            <person name="Riesco R."/>
            <person name="Trujillo M.E."/>
        </authorList>
    </citation>
    <scope>NUCLEOTIDE SEQUENCE [LARGE SCALE GENOMIC DNA]</scope>
    <source>
        <strain evidence="1 2">GAR05</strain>
    </source>
</reference>
<dbReference type="EMBL" id="PXXW01000055">
    <property type="protein sequence ID" value="RAN92644.1"/>
    <property type="molecule type" value="Genomic_DNA"/>
</dbReference>
<dbReference type="InterPro" id="IPR004211">
    <property type="entry name" value="Endonuclease_7"/>
</dbReference>
<dbReference type="SUPFAM" id="SSF54060">
    <property type="entry name" value="His-Me finger endonucleases"/>
    <property type="match status" value="1"/>
</dbReference>
<proteinExistence type="predicted"/>
<dbReference type="InterPro" id="IPR044925">
    <property type="entry name" value="His-Me_finger_sf"/>
</dbReference>
<protein>
    <recommendedName>
        <fullName evidence="3">Recombination endonuclease VII</fullName>
    </recommendedName>
</protein>
<organism evidence="1 2">
    <name type="scientific">Micromonospora saelicesensis</name>
    <dbReference type="NCBI Taxonomy" id="285676"/>
    <lineage>
        <taxon>Bacteria</taxon>
        <taxon>Bacillati</taxon>
        <taxon>Actinomycetota</taxon>
        <taxon>Actinomycetes</taxon>
        <taxon>Micromonosporales</taxon>
        <taxon>Micromonosporaceae</taxon>
        <taxon>Micromonospora</taxon>
    </lineage>
</organism>
<comment type="caution">
    <text evidence="1">The sequence shown here is derived from an EMBL/GenBank/DDBJ whole genome shotgun (WGS) entry which is preliminary data.</text>
</comment>
<evidence type="ECO:0000313" key="2">
    <source>
        <dbReference type="Proteomes" id="UP000249334"/>
    </source>
</evidence>
<gene>
    <name evidence="1" type="ORF">GAR05_06136</name>
</gene>
<evidence type="ECO:0000313" key="1">
    <source>
        <dbReference type="EMBL" id="RAN92644.1"/>
    </source>
</evidence>
<accession>A0ABX9CAD5</accession>
<sequence>MSEGASDLGKCGRTIKRNRPCTLPPVSSAPSCFNHLTSEERERHAAERAAPSPFDLIPADPAEPACWSWPAAVVADLAEAACAGLSDRTRAMVLSDGGALLAMDEWHQGRCAICGRRAVLVLDHDHATNLVRGHLCKSCNVREAHTGGVFELYRQRPPAAILGVCEQYLSPLDGL</sequence>
<name>A0ABX9CAD5_9ACTN</name>
<dbReference type="Gene3D" id="3.40.1800.10">
    <property type="entry name" value="His-Me finger endonucleases"/>
    <property type="match status" value="1"/>
</dbReference>
<keyword evidence="2" id="KW-1185">Reference proteome</keyword>
<dbReference type="Proteomes" id="UP000249334">
    <property type="component" value="Unassembled WGS sequence"/>
</dbReference>
<dbReference type="InterPro" id="IPR038563">
    <property type="entry name" value="Endonuclease_7_sf"/>
</dbReference>
<evidence type="ECO:0008006" key="3">
    <source>
        <dbReference type="Google" id="ProtNLM"/>
    </source>
</evidence>
<dbReference type="Pfam" id="PF02945">
    <property type="entry name" value="Endonuclease_7"/>
    <property type="match status" value="1"/>
</dbReference>